<keyword evidence="1" id="KW-1133">Transmembrane helix</keyword>
<keyword evidence="1" id="KW-0472">Membrane</keyword>
<gene>
    <name evidence="3" type="primary">ccmC</name>
    <name evidence="3" type="ordered locus">MS0518</name>
</gene>
<feature type="transmembrane region" description="Helical" evidence="1">
    <location>
        <begin position="104"/>
        <end position="125"/>
    </location>
</feature>
<proteinExistence type="predicted"/>
<dbReference type="AlphaFoldDB" id="Q65V85"/>
<dbReference type="KEGG" id="msu:MS0518"/>
<dbReference type="PANTHER" id="PTHR38034">
    <property type="entry name" value="INNER MEMBRANE PROTEIN YPJD"/>
    <property type="match status" value="1"/>
</dbReference>
<protein>
    <submittedName>
        <fullName evidence="3">CcmC protein</fullName>
    </submittedName>
</protein>
<organism evidence="3 4">
    <name type="scientific">Mannheimia succiniciproducens (strain KCTC 0769BP / MBEL55E)</name>
    <dbReference type="NCBI Taxonomy" id="221988"/>
    <lineage>
        <taxon>Bacteria</taxon>
        <taxon>Pseudomonadati</taxon>
        <taxon>Pseudomonadota</taxon>
        <taxon>Gammaproteobacteria</taxon>
        <taxon>Pasteurellales</taxon>
        <taxon>Pasteurellaceae</taxon>
        <taxon>Basfia</taxon>
    </lineage>
</organism>
<feature type="transmembrane region" description="Helical" evidence="1">
    <location>
        <begin position="6"/>
        <end position="25"/>
    </location>
</feature>
<feature type="transmembrane region" description="Helical" evidence="1">
    <location>
        <begin position="137"/>
        <end position="163"/>
    </location>
</feature>
<dbReference type="EMBL" id="AE016827">
    <property type="protein sequence ID" value="AAU37125.1"/>
    <property type="molecule type" value="Genomic_DNA"/>
</dbReference>
<dbReference type="InterPro" id="IPR052372">
    <property type="entry name" value="YpjD/HemX"/>
</dbReference>
<evidence type="ECO:0000259" key="2">
    <source>
        <dbReference type="Pfam" id="PF01578"/>
    </source>
</evidence>
<accession>Q65V85</accession>
<evidence type="ECO:0000256" key="1">
    <source>
        <dbReference type="SAM" id="Phobius"/>
    </source>
</evidence>
<name>Q65V85_MANSM</name>
<keyword evidence="1" id="KW-0812">Transmembrane</keyword>
<dbReference type="HOGENOM" id="CLU_049710_1_2_6"/>
<dbReference type="STRING" id="221988.MS0518"/>
<feature type="transmembrane region" description="Helical" evidence="1">
    <location>
        <begin position="45"/>
        <end position="65"/>
    </location>
</feature>
<dbReference type="GO" id="GO:0017004">
    <property type="term" value="P:cytochrome complex assembly"/>
    <property type="evidence" value="ECO:0007669"/>
    <property type="project" value="InterPro"/>
</dbReference>
<evidence type="ECO:0000313" key="4">
    <source>
        <dbReference type="Proteomes" id="UP000000607"/>
    </source>
</evidence>
<dbReference type="eggNOG" id="COG4137">
    <property type="taxonomic scope" value="Bacteria"/>
</dbReference>
<feature type="transmembrane region" description="Helical" evidence="1">
    <location>
        <begin position="223"/>
        <end position="243"/>
    </location>
</feature>
<dbReference type="Proteomes" id="UP000000607">
    <property type="component" value="Chromosome"/>
</dbReference>
<feature type="transmembrane region" description="Helical" evidence="1">
    <location>
        <begin position="77"/>
        <end position="97"/>
    </location>
</feature>
<feature type="domain" description="Cytochrome c assembly protein" evidence="2">
    <location>
        <begin position="46"/>
        <end position="272"/>
    </location>
</feature>
<sequence>MVTGLRIMSFALFSALFYIISILFIAPMLAKAQSGEQIQRPNKNWFILTALFAVICHFISLFPFFSNLFSGENFTLMEIGSLISVLIAILATVAIALKIKTFWFLLPIIYCFATINVTLAAFAPSHVIQNLAQDLGLLLHILLAMFAYAVCFIAMLQSIQLAWLDRKLKTKQMVISPLLPPLMMVERHFFRVMLSGEILLTLTLLTGAVYLADFFGNENIQKAIFSFLAWIVYAVLLIGHWKYRWRGKKMIIYTISGMILLTIAYFGSRAMLGMN</sequence>
<reference evidence="3 4" key="1">
    <citation type="journal article" date="2004" name="Nat. Biotechnol.">
        <title>The genome sequence of the capnophilic rumen bacterium Mannheimia succiniciproducens.</title>
        <authorList>
            <person name="Hong S.H."/>
            <person name="Kim J.S."/>
            <person name="Lee S.Y."/>
            <person name="In Y.H."/>
            <person name="Choi S.S."/>
            <person name="Rih J.-K."/>
            <person name="Kim C.H."/>
            <person name="Jeong H."/>
            <person name="Hur C.G."/>
            <person name="Kim J.J."/>
        </authorList>
    </citation>
    <scope>NUCLEOTIDE SEQUENCE [LARGE SCALE GENOMIC DNA]</scope>
    <source>
        <strain evidence="4">KCTC 0769BP / MBEL55E</strain>
    </source>
</reference>
<dbReference type="Pfam" id="PF01578">
    <property type="entry name" value="Cytochrom_C_asm"/>
    <property type="match status" value="1"/>
</dbReference>
<dbReference type="InterPro" id="IPR002541">
    <property type="entry name" value="Cyt_c_assembly"/>
</dbReference>
<dbReference type="GO" id="GO:0005886">
    <property type="term" value="C:plasma membrane"/>
    <property type="evidence" value="ECO:0007669"/>
    <property type="project" value="TreeGrafter"/>
</dbReference>
<feature type="transmembrane region" description="Helical" evidence="1">
    <location>
        <begin position="250"/>
        <end position="268"/>
    </location>
</feature>
<dbReference type="PANTHER" id="PTHR38034:SF1">
    <property type="entry name" value="INNER MEMBRANE PROTEIN YPJD"/>
    <property type="match status" value="1"/>
</dbReference>
<dbReference type="GO" id="GO:0020037">
    <property type="term" value="F:heme binding"/>
    <property type="evidence" value="ECO:0007669"/>
    <property type="project" value="InterPro"/>
</dbReference>
<keyword evidence="4" id="KW-1185">Reference proteome</keyword>
<evidence type="ECO:0000313" key="3">
    <source>
        <dbReference type="EMBL" id="AAU37125.1"/>
    </source>
</evidence>
<feature type="transmembrane region" description="Helical" evidence="1">
    <location>
        <begin position="189"/>
        <end position="211"/>
    </location>
</feature>